<keyword evidence="10" id="KW-1006">Bacterial flagellum protein export</keyword>
<dbReference type="STRING" id="1117707.VQ7734_01452"/>
<comment type="subcellular location">
    <subcellularLocation>
        <location evidence="1">Cell membrane</location>
        <topology evidence="1">Peripheral membrane protein</topology>
        <orientation evidence="1">Cytoplasmic side</orientation>
    </subcellularLocation>
</comment>
<dbReference type="InterPro" id="IPR012823">
    <property type="entry name" value="Flagell_FliJ"/>
</dbReference>
<evidence type="ECO:0000256" key="11">
    <source>
        <dbReference type="SAM" id="Coils"/>
    </source>
</evidence>
<keyword evidence="4" id="KW-0813">Transport</keyword>
<keyword evidence="12" id="KW-0966">Cell projection</keyword>
<dbReference type="GO" id="GO:0015031">
    <property type="term" value="P:protein transport"/>
    <property type="evidence" value="ECO:0007669"/>
    <property type="project" value="UniProtKB-KW"/>
</dbReference>
<keyword evidence="12" id="KW-0969">Cilium</keyword>
<proteinExistence type="inferred from homology"/>
<evidence type="ECO:0000256" key="5">
    <source>
        <dbReference type="ARBA" id="ARBA00022475"/>
    </source>
</evidence>
<organism evidence="12 13">
    <name type="scientific">Vibrio quintilis</name>
    <dbReference type="NCBI Taxonomy" id="1117707"/>
    <lineage>
        <taxon>Bacteria</taxon>
        <taxon>Pseudomonadati</taxon>
        <taxon>Pseudomonadota</taxon>
        <taxon>Gammaproteobacteria</taxon>
        <taxon>Vibrionales</taxon>
        <taxon>Vibrionaceae</taxon>
        <taxon>Vibrio</taxon>
    </lineage>
</organism>
<evidence type="ECO:0000256" key="1">
    <source>
        <dbReference type="ARBA" id="ARBA00004413"/>
    </source>
</evidence>
<keyword evidence="6" id="KW-0145">Chemotaxis</keyword>
<dbReference type="GO" id="GO:0044781">
    <property type="term" value="P:bacterial-type flagellum organization"/>
    <property type="evidence" value="ECO:0007669"/>
    <property type="project" value="UniProtKB-KW"/>
</dbReference>
<evidence type="ECO:0000256" key="10">
    <source>
        <dbReference type="ARBA" id="ARBA00023225"/>
    </source>
</evidence>
<dbReference type="Proteomes" id="UP000184600">
    <property type="component" value="Unassembled WGS sequence"/>
</dbReference>
<keyword evidence="8" id="KW-0653">Protein transport</keyword>
<evidence type="ECO:0000256" key="8">
    <source>
        <dbReference type="ARBA" id="ARBA00022927"/>
    </source>
</evidence>
<keyword evidence="13" id="KW-1185">Reference proteome</keyword>
<sequence length="147" mass="17381">MDDSKLRAVGRLQQVEEKMRDRLGQQLDTMRQRQQNMQEQLEQLADLKSHSGQSARSVPALNSALLMNLNRVDQMLQKMLSHHEQEEALMEAECHSVQKVLEHKHARVKGLEQALERWRTRKNYEKARKEQKLVEDMINARCRKRDP</sequence>
<evidence type="ECO:0000256" key="3">
    <source>
        <dbReference type="ARBA" id="ARBA00020392"/>
    </source>
</evidence>
<evidence type="ECO:0000313" key="13">
    <source>
        <dbReference type="Proteomes" id="UP000184600"/>
    </source>
</evidence>
<dbReference type="OrthoDB" id="5815965at2"/>
<dbReference type="GO" id="GO:0006935">
    <property type="term" value="P:chemotaxis"/>
    <property type="evidence" value="ECO:0007669"/>
    <property type="project" value="UniProtKB-KW"/>
</dbReference>
<comment type="similarity">
    <text evidence="2">Belongs to the FliJ family.</text>
</comment>
<evidence type="ECO:0000256" key="4">
    <source>
        <dbReference type="ARBA" id="ARBA00022448"/>
    </source>
</evidence>
<keyword evidence="12" id="KW-0282">Flagellum</keyword>
<dbReference type="GO" id="GO:0071973">
    <property type="term" value="P:bacterial-type flagellum-dependent cell motility"/>
    <property type="evidence" value="ECO:0007669"/>
    <property type="project" value="InterPro"/>
</dbReference>
<dbReference type="Pfam" id="PF02050">
    <property type="entry name" value="FliJ"/>
    <property type="match status" value="1"/>
</dbReference>
<feature type="coiled-coil region" evidence="11">
    <location>
        <begin position="20"/>
        <end position="50"/>
    </location>
</feature>
<evidence type="ECO:0000313" key="12">
    <source>
        <dbReference type="EMBL" id="SHO55706.1"/>
    </source>
</evidence>
<protein>
    <recommendedName>
        <fullName evidence="3">Flagellar FliJ protein</fullName>
    </recommendedName>
</protein>
<keyword evidence="7" id="KW-1005">Bacterial flagellum biogenesis</keyword>
<evidence type="ECO:0000256" key="6">
    <source>
        <dbReference type="ARBA" id="ARBA00022500"/>
    </source>
</evidence>
<evidence type="ECO:0000256" key="7">
    <source>
        <dbReference type="ARBA" id="ARBA00022795"/>
    </source>
</evidence>
<reference evidence="13" key="1">
    <citation type="submission" date="2016-12" db="EMBL/GenBank/DDBJ databases">
        <authorList>
            <person name="Rodrigo-Torres L."/>
            <person name="Arahal R.D."/>
            <person name="Lucena T."/>
        </authorList>
    </citation>
    <scope>NUCLEOTIDE SEQUENCE [LARGE SCALE GENOMIC DNA]</scope>
</reference>
<dbReference type="EMBL" id="FRFG01000016">
    <property type="protein sequence ID" value="SHO55706.1"/>
    <property type="molecule type" value="Genomic_DNA"/>
</dbReference>
<accession>A0A1M7YT39</accession>
<dbReference type="InterPro" id="IPR053716">
    <property type="entry name" value="Flag_assembly_chemotaxis_eff"/>
</dbReference>
<keyword evidence="5" id="KW-1003">Cell membrane</keyword>
<dbReference type="RefSeq" id="WP_073580963.1">
    <property type="nucleotide sequence ID" value="NZ_AP024897.1"/>
</dbReference>
<dbReference type="NCBIfam" id="TIGR02473">
    <property type="entry name" value="flagell_FliJ"/>
    <property type="match status" value="1"/>
</dbReference>
<dbReference type="GO" id="GO:0009288">
    <property type="term" value="C:bacterial-type flagellum"/>
    <property type="evidence" value="ECO:0007669"/>
    <property type="project" value="InterPro"/>
</dbReference>
<dbReference type="Gene3D" id="1.10.287.1700">
    <property type="match status" value="1"/>
</dbReference>
<dbReference type="GO" id="GO:0005886">
    <property type="term" value="C:plasma membrane"/>
    <property type="evidence" value="ECO:0007669"/>
    <property type="project" value="UniProtKB-SubCell"/>
</dbReference>
<name>A0A1M7YT39_9VIBR</name>
<evidence type="ECO:0000256" key="2">
    <source>
        <dbReference type="ARBA" id="ARBA00010004"/>
    </source>
</evidence>
<dbReference type="AlphaFoldDB" id="A0A1M7YT39"/>
<keyword evidence="9" id="KW-0472">Membrane</keyword>
<evidence type="ECO:0000256" key="9">
    <source>
        <dbReference type="ARBA" id="ARBA00023136"/>
    </source>
</evidence>
<gene>
    <name evidence="12" type="ORF">VQ7734_01452</name>
</gene>
<keyword evidence="11" id="KW-0175">Coiled coil</keyword>